<dbReference type="GO" id="GO:0019290">
    <property type="term" value="P:siderophore biosynthetic process"/>
    <property type="evidence" value="ECO:0007669"/>
    <property type="project" value="InterPro"/>
</dbReference>
<dbReference type="AlphaFoldDB" id="K2GGI7"/>
<name>K2GGI7_9BACT</name>
<dbReference type="InterPro" id="IPR007310">
    <property type="entry name" value="Aerobactin_biosyn_IucA/IucC_N"/>
</dbReference>
<accession>K2GGI7</accession>
<comment type="caution">
    <text evidence="2">The sequence shown here is derived from an EMBL/GenBank/DDBJ whole genome shotgun (WGS) entry which is preliminary data.</text>
</comment>
<dbReference type="EMBL" id="AMFJ01000153">
    <property type="protein sequence ID" value="EKE29534.1"/>
    <property type="molecule type" value="Genomic_DNA"/>
</dbReference>
<feature type="domain" description="Aerobactin siderophore biosynthesis IucA/IucC N-terminal" evidence="1">
    <location>
        <begin position="51"/>
        <end position="118"/>
    </location>
</feature>
<evidence type="ECO:0000259" key="1">
    <source>
        <dbReference type="Pfam" id="PF04183"/>
    </source>
</evidence>
<organism evidence="2">
    <name type="scientific">uncultured bacterium</name>
    <name type="common">gcode 4</name>
    <dbReference type="NCBI Taxonomy" id="1234023"/>
    <lineage>
        <taxon>Bacteria</taxon>
        <taxon>environmental samples</taxon>
    </lineage>
</organism>
<gene>
    <name evidence="2" type="ORF">ACD_2C00153G0005</name>
</gene>
<protein>
    <recommendedName>
        <fullName evidence="1">Aerobactin siderophore biosynthesis IucA/IucC N-terminal domain-containing protein</fullName>
    </recommendedName>
</protein>
<sequence>MRYNIGLEYINIENYSPFCHINEMSLEYRYSPFQMPFILHQNIEVPVHPDTFEDLKLSKKDIIYTKEVHPTSSFRTVFLEDENIFLKVPLLRNITRWLRDLPAKQVLRAHYAAGLLEDNKCVGFDFLREEWKLFEDERYNFIKRTIPDTRLYPLFYIIKSQDFEIEFILRVMKNIISTWAYYASQDIYLEYHTQNILIDDNANIHYRDLSDIKSYSDSMIKASFIKYLPEKKDFNSLIFDRAICNQNFDFILKYHPEIREYIPEIKSYIRSSIEKYGLNFPSDYSYDFDYANPERIPERTTLVSWRK</sequence>
<proteinExistence type="predicted"/>
<dbReference type="Pfam" id="PF04183">
    <property type="entry name" value="IucA_IucC"/>
    <property type="match status" value="1"/>
</dbReference>
<reference evidence="2" key="1">
    <citation type="journal article" date="2012" name="Science">
        <title>Fermentation, hydrogen, and sulfur metabolism in multiple uncultivated bacterial phyla.</title>
        <authorList>
            <person name="Wrighton K.C."/>
            <person name="Thomas B.C."/>
            <person name="Sharon I."/>
            <person name="Miller C.S."/>
            <person name="Castelle C.J."/>
            <person name="VerBerkmoes N.C."/>
            <person name="Wilkins M.J."/>
            <person name="Hettich R.L."/>
            <person name="Lipton M.S."/>
            <person name="Williams K.H."/>
            <person name="Long P.E."/>
            <person name="Banfield J.F."/>
        </authorList>
    </citation>
    <scope>NUCLEOTIDE SEQUENCE [LARGE SCALE GENOMIC DNA]</scope>
</reference>
<evidence type="ECO:0000313" key="2">
    <source>
        <dbReference type="EMBL" id="EKE29534.1"/>
    </source>
</evidence>